<dbReference type="PANTHER" id="PTHR15730">
    <property type="entry name" value="EXPERIMENTAL AUTOIMMUNE PROSTATITIS ANTIGEN 2-RELATED"/>
    <property type="match status" value="1"/>
</dbReference>
<dbReference type="Gene3D" id="3.40.390.80">
    <property type="entry name" value="Peptidase M60, enhancin-like domain 2"/>
    <property type="match status" value="1"/>
</dbReference>
<dbReference type="PANTHER" id="PTHR15730:SF5">
    <property type="entry name" value="SI:CH211-210B2.2-RELATED"/>
    <property type="match status" value="1"/>
</dbReference>
<evidence type="ECO:0000313" key="3">
    <source>
        <dbReference type="EMBL" id="KAF4665675.1"/>
    </source>
</evidence>
<accession>A0A7J6M2H7</accession>
<dbReference type="InterPro" id="IPR031161">
    <property type="entry name" value="Peptidase_M60_dom"/>
</dbReference>
<reference evidence="3 4" key="1">
    <citation type="submission" date="2020-04" db="EMBL/GenBank/DDBJ databases">
        <title>Perkinsus chesapeaki whole genome sequence.</title>
        <authorList>
            <person name="Bogema D.R."/>
        </authorList>
    </citation>
    <scope>NUCLEOTIDE SEQUENCE [LARGE SCALE GENOMIC DNA]</scope>
    <source>
        <strain evidence="3">ATCC PRA-425</strain>
    </source>
</reference>
<evidence type="ECO:0000313" key="4">
    <source>
        <dbReference type="Proteomes" id="UP000591131"/>
    </source>
</evidence>
<dbReference type="InterPro" id="IPR051244">
    <property type="entry name" value="TCAF"/>
</dbReference>
<feature type="compositionally biased region" description="Polar residues" evidence="1">
    <location>
        <begin position="10"/>
        <end position="32"/>
    </location>
</feature>
<feature type="domain" description="Peptidase M60" evidence="2">
    <location>
        <begin position="396"/>
        <end position="782"/>
    </location>
</feature>
<dbReference type="Pfam" id="PF13402">
    <property type="entry name" value="Peptidase_M60"/>
    <property type="match status" value="1"/>
</dbReference>
<comment type="caution">
    <text evidence="3">The sequence shown here is derived from an EMBL/GenBank/DDBJ whole genome shotgun (WGS) entry which is preliminary data.</text>
</comment>
<dbReference type="InterPro" id="IPR042279">
    <property type="entry name" value="Pep_M60_3"/>
</dbReference>
<sequence length="857" mass="94712">MPHSFDPFNQMPTGDYSNSVHITMMDSTTPPKTSGGGKSLDEAQSDIVGNLDLKKFKIMGTPSTLSVFSDTSSAVISTPEPEPQCLLACGVLGKGRVVTIGHEGYISLALDDAPRDEESKVAVEVMHRARIWASRSDRAVVARLHEDHNTIMTRSDFDVIAVRTNDLPLRSPTTPQVVNRVLSLVRDEGVGLLIGINGWGWECLNKGHTIVEHPMQSIALQAGICFEAEYLPGCRPLSGDRKVTQLSEVSKASFHTLVPLMKVCVVPGKSTPIGDMVLGAVDQRLHLTDDDKRMIRQLLVDGASGRWRAGNGVTKTNLMQLLGTFLEFAPQKIPGDVRLQDAIHYAGKDFPGVCPAPGQDALSLSEGTGQGEEVEVHFEAVLKDTPHSSVTGRSFDPWISTGVYARPGETIRVSLESLIRCSNAEEAAKGQGSPVQMAEVLAEDSGFRVRIGCHKDDNSKLDSWRRWPRISAASKDILSGKNLEVELTSVFGGLVYIERIRENGVEPSKAGNVNLNVDSILMACARVQGGVPALWWCSGVWMLGGRPAENLKNLPRAENAYPPWGEVQAKHLILTLPTRLLLDHALALNDGWAETVADFWDRVVRSHCDIACRPVCGEERFRFVFDVQISAGWMHSGYPVMAHEKPTAEDSCAVWGPANLRGAHSPGKLLTDGDWGLFHELGHHFQRRRWTYKSCGEVTVNLFSMYSMMTIIGKKIPTKDMSNVKEGHQKAEDFITQRIACEGGGQNIISAAQCRKPITDALDQWSPWVGLTMYVDVIETFGWELLRNVLRSFEQDGTYDQQPDPTEWWARVSKACGEGLSLYCRVWGVPVDLDRMDREGGDSREQWLPRWIQEKLM</sequence>
<evidence type="ECO:0000256" key="1">
    <source>
        <dbReference type="SAM" id="MobiDB-lite"/>
    </source>
</evidence>
<dbReference type="AlphaFoldDB" id="A0A7J6M2H7"/>
<dbReference type="OrthoDB" id="10260387at2759"/>
<keyword evidence="4" id="KW-1185">Reference proteome</keyword>
<dbReference type="Pfam" id="PF17291">
    <property type="entry name" value="M60-like_N"/>
    <property type="match status" value="1"/>
</dbReference>
<feature type="region of interest" description="Disordered" evidence="1">
    <location>
        <begin position="1"/>
        <end position="42"/>
    </location>
</feature>
<organism evidence="3 4">
    <name type="scientific">Perkinsus chesapeaki</name>
    <name type="common">Clam parasite</name>
    <name type="synonym">Perkinsus andrewsi</name>
    <dbReference type="NCBI Taxonomy" id="330153"/>
    <lineage>
        <taxon>Eukaryota</taxon>
        <taxon>Sar</taxon>
        <taxon>Alveolata</taxon>
        <taxon>Perkinsozoa</taxon>
        <taxon>Perkinsea</taxon>
        <taxon>Perkinsida</taxon>
        <taxon>Perkinsidae</taxon>
        <taxon>Perkinsus</taxon>
    </lineage>
</organism>
<name>A0A7J6M2H7_PERCH</name>
<dbReference type="Proteomes" id="UP000591131">
    <property type="component" value="Unassembled WGS sequence"/>
</dbReference>
<dbReference type="PROSITE" id="PS51723">
    <property type="entry name" value="PEPTIDASE_M60"/>
    <property type="match status" value="1"/>
</dbReference>
<protein>
    <recommendedName>
        <fullName evidence="2">Peptidase M60 domain-containing protein</fullName>
    </recommendedName>
</protein>
<proteinExistence type="predicted"/>
<dbReference type="Gene3D" id="1.10.390.30">
    <property type="entry name" value="Peptidase M60, enhancin-like domain 3"/>
    <property type="match status" value="1"/>
</dbReference>
<gene>
    <name evidence="3" type="ORF">FOL47_004477</name>
</gene>
<evidence type="ECO:0000259" key="2">
    <source>
        <dbReference type="PROSITE" id="PS51723"/>
    </source>
</evidence>
<dbReference type="EMBL" id="JAAPAO010000254">
    <property type="protein sequence ID" value="KAF4665675.1"/>
    <property type="molecule type" value="Genomic_DNA"/>
</dbReference>
<dbReference type="SMART" id="SM01276">
    <property type="entry name" value="M60-like"/>
    <property type="match status" value="1"/>
</dbReference>
<dbReference type="InterPro" id="IPR035423">
    <property type="entry name" value="M60-like_N"/>
</dbReference>